<dbReference type="STRING" id="1176165.GCA_001584405_01511"/>
<feature type="domain" description="Penicillin-binding protein transpeptidase" evidence="15">
    <location>
        <begin position="350"/>
        <end position="585"/>
    </location>
</feature>
<dbReference type="GO" id="GO:0009002">
    <property type="term" value="F:serine-type D-Ala-D-Ala carboxypeptidase activity"/>
    <property type="evidence" value="ECO:0007669"/>
    <property type="project" value="UniProtKB-EC"/>
</dbReference>
<dbReference type="SUPFAM" id="SSF56601">
    <property type="entry name" value="beta-lactamase/transpeptidase-like"/>
    <property type="match status" value="1"/>
</dbReference>
<evidence type="ECO:0000259" key="16">
    <source>
        <dbReference type="Pfam" id="PF00912"/>
    </source>
</evidence>
<evidence type="ECO:0000313" key="17">
    <source>
        <dbReference type="EMBL" id="PKY70632.1"/>
    </source>
</evidence>
<dbReference type="SUPFAM" id="SSF53955">
    <property type="entry name" value="Lysozyme-like"/>
    <property type="match status" value="1"/>
</dbReference>
<comment type="similarity">
    <text evidence="1">In the C-terminal section; belongs to the transpeptidase family.</text>
</comment>
<keyword evidence="9" id="KW-0573">Peptidoglycan synthesis</keyword>
<organism evidence="17 18">
    <name type="scientific">Brevibacterium ravenspurgense</name>
    <dbReference type="NCBI Taxonomy" id="479117"/>
    <lineage>
        <taxon>Bacteria</taxon>
        <taxon>Bacillati</taxon>
        <taxon>Actinomycetota</taxon>
        <taxon>Actinomycetes</taxon>
        <taxon>Micrococcales</taxon>
        <taxon>Brevibacteriaceae</taxon>
        <taxon>Brevibacterium</taxon>
    </lineage>
</organism>
<evidence type="ECO:0000256" key="8">
    <source>
        <dbReference type="ARBA" id="ARBA00022960"/>
    </source>
</evidence>
<keyword evidence="4" id="KW-0645">Protease</keyword>
<dbReference type="InterPro" id="IPR036950">
    <property type="entry name" value="PBP_transglycosylase"/>
</dbReference>
<dbReference type="InterPro" id="IPR001264">
    <property type="entry name" value="Glyco_trans_51"/>
</dbReference>
<evidence type="ECO:0000256" key="1">
    <source>
        <dbReference type="ARBA" id="ARBA00007090"/>
    </source>
</evidence>
<dbReference type="Gene3D" id="3.40.710.10">
    <property type="entry name" value="DD-peptidase/beta-lactamase superfamily"/>
    <property type="match status" value="1"/>
</dbReference>
<keyword evidence="3" id="KW-0121">Carboxypeptidase</keyword>
<dbReference type="InterPro" id="IPR023346">
    <property type="entry name" value="Lysozyme-like_dom_sf"/>
</dbReference>
<dbReference type="Gene3D" id="1.10.3810.10">
    <property type="entry name" value="Biosynthetic peptidoglycan transglycosylase-like"/>
    <property type="match status" value="1"/>
</dbReference>
<evidence type="ECO:0000256" key="10">
    <source>
        <dbReference type="ARBA" id="ARBA00023268"/>
    </source>
</evidence>
<dbReference type="Pfam" id="PF00905">
    <property type="entry name" value="Transpeptidase"/>
    <property type="match status" value="1"/>
</dbReference>
<dbReference type="PANTHER" id="PTHR32282:SF34">
    <property type="entry name" value="PENICILLIN-BINDING PROTEIN 1A"/>
    <property type="match status" value="1"/>
</dbReference>
<dbReference type="PANTHER" id="PTHR32282">
    <property type="entry name" value="BINDING PROTEIN TRANSPEPTIDASE, PUTATIVE-RELATED"/>
    <property type="match status" value="1"/>
</dbReference>
<dbReference type="Proteomes" id="UP000242755">
    <property type="component" value="Unassembled WGS sequence"/>
</dbReference>
<keyword evidence="10" id="KW-0511">Multifunctional enzyme</keyword>
<dbReference type="GO" id="GO:0006508">
    <property type="term" value="P:proteolysis"/>
    <property type="evidence" value="ECO:0007669"/>
    <property type="project" value="UniProtKB-KW"/>
</dbReference>
<feature type="compositionally biased region" description="Basic and acidic residues" evidence="14">
    <location>
        <begin position="643"/>
        <end position="652"/>
    </location>
</feature>
<evidence type="ECO:0000259" key="15">
    <source>
        <dbReference type="Pfam" id="PF00905"/>
    </source>
</evidence>
<dbReference type="GO" id="GO:0009252">
    <property type="term" value="P:peptidoglycan biosynthetic process"/>
    <property type="evidence" value="ECO:0007669"/>
    <property type="project" value="UniProtKB-KW"/>
</dbReference>
<evidence type="ECO:0000256" key="4">
    <source>
        <dbReference type="ARBA" id="ARBA00022670"/>
    </source>
</evidence>
<comment type="caution">
    <text evidence="17">The sequence shown here is derived from an EMBL/GenBank/DDBJ whole genome shotgun (WGS) entry which is preliminary data.</text>
</comment>
<evidence type="ECO:0000256" key="5">
    <source>
        <dbReference type="ARBA" id="ARBA00022676"/>
    </source>
</evidence>
<evidence type="ECO:0000256" key="3">
    <source>
        <dbReference type="ARBA" id="ARBA00022645"/>
    </source>
</evidence>
<comment type="similarity">
    <text evidence="2">In the N-terminal section; belongs to the glycosyltransferase 51 family.</text>
</comment>
<evidence type="ECO:0000256" key="6">
    <source>
        <dbReference type="ARBA" id="ARBA00022679"/>
    </source>
</evidence>
<dbReference type="InterPro" id="IPR001460">
    <property type="entry name" value="PCN-bd_Tpept"/>
</dbReference>
<dbReference type="GO" id="GO:0071555">
    <property type="term" value="P:cell wall organization"/>
    <property type="evidence" value="ECO:0007669"/>
    <property type="project" value="UniProtKB-KW"/>
</dbReference>
<evidence type="ECO:0000256" key="9">
    <source>
        <dbReference type="ARBA" id="ARBA00022984"/>
    </source>
</evidence>
<reference evidence="17 18" key="1">
    <citation type="submission" date="2017-12" db="EMBL/GenBank/DDBJ databases">
        <title>Phylogenetic diversity of female urinary microbiome.</title>
        <authorList>
            <person name="Thomas-White K."/>
            <person name="Wolfe A.J."/>
        </authorList>
    </citation>
    <scope>NUCLEOTIDE SEQUENCE [LARGE SCALE GENOMIC DNA]</scope>
    <source>
        <strain evidence="17 18">UMB0426</strain>
    </source>
</reference>
<dbReference type="GO" id="GO:0008658">
    <property type="term" value="F:penicillin binding"/>
    <property type="evidence" value="ECO:0007669"/>
    <property type="project" value="InterPro"/>
</dbReference>
<dbReference type="GO" id="GO:0008955">
    <property type="term" value="F:peptidoglycan glycosyltransferase activity"/>
    <property type="evidence" value="ECO:0007669"/>
    <property type="project" value="UniProtKB-EC"/>
</dbReference>
<accession>A0A2I1IHQ2</accession>
<dbReference type="Pfam" id="PF00912">
    <property type="entry name" value="Transgly"/>
    <property type="match status" value="1"/>
</dbReference>
<evidence type="ECO:0000256" key="2">
    <source>
        <dbReference type="ARBA" id="ARBA00007739"/>
    </source>
</evidence>
<evidence type="ECO:0000256" key="11">
    <source>
        <dbReference type="ARBA" id="ARBA00023316"/>
    </source>
</evidence>
<proteinExistence type="inferred from homology"/>
<keyword evidence="7" id="KW-0378">Hydrolase</keyword>
<feature type="domain" description="Glycosyl transferase family 51" evidence="16">
    <location>
        <begin position="84"/>
        <end position="256"/>
    </location>
</feature>
<keyword evidence="11" id="KW-0961">Cell wall biogenesis/degradation</keyword>
<comment type="catalytic activity">
    <reaction evidence="13">
        <text>[GlcNAc-(1-&gt;4)-Mur2Ac(oyl-L-Ala-gamma-D-Glu-L-Lys-D-Ala-D-Ala)](n)-di-trans,octa-cis-undecaprenyl diphosphate + beta-D-GlcNAc-(1-&gt;4)-Mur2Ac(oyl-L-Ala-gamma-D-Glu-L-Lys-D-Ala-D-Ala)-di-trans,octa-cis-undecaprenyl diphosphate = [GlcNAc-(1-&gt;4)-Mur2Ac(oyl-L-Ala-gamma-D-Glu-L-Lys-D-Ala-D-Ala)](n+1)-di-trans,octa-cis-undecaprenyl diphosphate + di-trans,octa-cis-undecaprenyl diphosphate + H(+)</text>
        <dbReference type="Rhea" id="RHEA:23708"/>
        <dbReference type="Rhea" id="RHEA-COMP:9602"/>
        <dbReference type="Rhea" id="RHEA-COMP:9603"/>
        <dbReference type="ChEBI" id="CHEBI:15378"/>
        <dbReference type="ChEBI" id="CHEBI:58405"/>
        <dbReference type="ChEBI" id="CHEBI:60033"/>
        <dbReference type="ChEBI" id="CHEBI:78435"/>
        <dbReference type="EC" id="2.4.99.28"/>
    </reaction>
</comment>
<protein>
    <submittedName>
        <fullName evidence="17">Peptidoglycan glycosyltransferase</fullName>
    </submittedName>
</protein>
<name>A0A2I1IHQ2_9MICO</name>
<sequence length="750" mass="82082">MSTAKRKAAAKNSSASRFLNYPRKNKKGWTRWLPSARLWGFGLLGAFLLAIAGFTIGYALTPIPEPNAEAAGQTSHVYYKGGKDVIGTFKDQNREILKPEEISPNMAYAAQAAEDKTFYENRGISIKGIFRAAVGIITNDYAGGGSTITQQYVKNYYLTNEFSLQRKVKEMFIAIKLDQELSKDQIMANYLNTIYLGRRSYGVQVASQSYFHKDAKDLTVEEAAAFAAMIQTPGAQDPAEDPSRLQERFDYVIDNMVDLGYLTQEQADKVELPEFQKPKSDNERKGQTGYLMDAVRHELKTAGGLTDEQIDRGGLQIQTGIDKKMMKSAVKSVENLPELKAGMHVGLSSVDPKTGEVRAIYGGKDYFKRMHNASTQDTAQAGSTFKPFTLVAGLENGFTLSDSFTGSAQTFQLPGGGTWTPKNYGGASYGQVTLLKATQSSVNTAYAQLNIDVGPDKTKDVAVRAGLPENTQGLDSNASNVLGTASPTTLQMAGAFATFAAEGVQRTPHFVVEVVNPDGESLYKPDTKGERKFDKNVMAETTYALSRVVQGGSGSYASNLGRPVAGKTGTSNESKSAWFVGYTPQLATAVSIFRYDDQDKPIEIGAYGGRGSITGGSYPTIAWTSYMQGAMKGMDVEKFPERGKLPDVEKPKNKSGGSRNAPVQRNYDRPSTKKKEQKKEEKPKETKAPEVEDSNEDSKPDEGDKKEPPKENDKPKEPEKPKPEKPKEPEKPKKPEEPKPDKPKKLDSDS</sequence>
<evidence type="ECO:0000256" key="7">
    <source>
        <dbReference type="ARBA" id="ARBA00022801"/>
    </source>
</evidence>
<dbReference type="FunFam" id="1.10.3810.10:FF:000001">
    <property type="entry name" value="Penicillin-binding protein 1A"/>
    <property type="match status" value="1"/>
</dbReference>
<keyword evidence="8" id="KW-0133">Cell shape</keyword>
<feature type="compositionally biased region" description="Basic and acidic residues" evidence="14">
    <location>
        <begin position="666"/>
        <end position="750"/>
    </location>
</feature>
<feature type="region of interest" description="Disordered" evidence="14">
    <location>
        <begin position="643"/>
        <end position="750"/>
    </location>
</feature>
<evidence type="ECO:0000313" key="18">
    <source>
        <dbReference type="Proteomes" id="UP000242755"/>
    </source>
</evidence>
<dbReference type="InterPro" id="IPR050396">
    <property type="entry name" value="Glycosyltr_51/Transpeptidase"/>
</dbReference>
<dbReference type="InterPro" id="IPR012338">
    <property type="entry name" value="Beta-lactam/transpept-like"/>
</dbReference>
<dbReference type="AlphaFoldDB" id="A0A2I1IHQ2"/>
<dbReference type="GO" id="GO:0030288">
    <property type="term" value="C:outer membrane-bounded periplasmic space"/>
    <property type="evidence" value="ECO:0007669"/>
    <property type="project" value="TreeGrafter"/>
</dbReference>
<dbReference type="RefSeq" id="WP_101672048.1">
    <property type="nucleotide sequence ID" value="NZ_PKGO01000003.1"/>
</dbReference>
<dbReference type="EMBL" id="PKGO01000003">
    <property type="protein sequence ID" value="PKY70632.1"/>
    <property type="molecule type" value="Genomic_DNA"/>
</dbReference>
<evidence type="ECO:0000256" key="12">
    <source>
        <dbReference type="ARBA" id="ARBA00034000"/>
    </source>
</evidence>
<evidence type="ECO:0000256" key="13">
    <source>
        <dbReference type="ARBA" id="ARBA00049902"/>
    </source>
</evidence>
<gene>
    <name evidence="17" type="ORF">CYJ40_03435</name>
</gene>
<keyword evidence="5" id="KW-0328">Glycosyltransferase</keyword>
<dbReference type="GO" id="GO:0008360">
    <property type="term" value="P:regulation of cell shape"/>
    <property type="evidence" value="ECO:0007669"/>
    <property type="project" value="UniProtKB-KW"/>
</dbReference>
<keyword evidence="6 17" id="KW-0808">Transferase</keyword>
<comment type="catalytic activity">
    <reaction evidence="12">
        <text>Preferential cleavage: (Ac)2-L-Lys-D-Ala-|-D-Ala. Also transpeptidation of peptidyl-alanyl moieties that are N-acyl substituents of D-alanine.</text>
        <dbReference type="EC" id="3.4.16.4"/>
    </reaction>
</comment>
<evidence type="ECO:0000256" key="14">
    <source>
        <dbReference type="SAM" id="MobiDB-lite"/>
    </source>
</evidence>